<reference evidence="1" key="1">
    <citation type="journal article" date="2014" name="Front. Microbiol.">
        <title>High frequency of phylogenetically diverse reductive dehalogenase-homologous genes in deep subseafloor sedimentary metagenomes.</title>
        <authorList>
            <person name="Kawai M."/>
            <person name="Futagami T."/>
            <person name="Toyoda A."/>
            <person name="Takaki Y."/>
            <person name="Nishi S."/>
            <person name="Hori S."/>
            <person name="Arai W."/>
            <person name="Tsubouchi T."/>
            <person name="Morono Y."/>
            <person name="Uchiyama I."/>
            <person name="Ito T."/>
            <person name="Fujiyama A."/>
            <person name="Inagaki F."/>
            <person name="Takami H."/>
        </authorList>
    </citation>
    <scope>NUCLEOTIDE SEQUENCE</scope>
    <source>
        <strain evidence="1">Expedition CK06-06</strain>
    </source>
</reference>
<proteinExistence type="predicted"/>
<gene>
    <name evidence="1" type="ORF">S03H2_32589</name>
</gene>
<sequence>MPKSGFVTQEAFNAHKDKDWRTVHHLWPNIRGVSVAPRPKGSIGAHTHVKVDITDTPWAWADVLKTGSNLTDLATRQHAGLTDVTHSQHHNKLHSMTGDQHSAAGLTVGWVLRATGEDTF</sequence>
<evidence type="ECO:0000313" key="1">
    <source>
        <dbReference type="EMBL" id="GAH57048.1"/>
    </source>
</evidence>
<name>X1IHM7_9ZZZZ</name>
<comment type="caution">
    <text evidence="1">The sequence shown here is derived from an EMBL/GenBank/DDBJ whole genome shotgun (WGS) entry which is preliminary data.</text>
</comment>
<dbReference type="EMBL" id="BARU01019803">
    <property type="protein sequence ID" value="GAH57048.1"/>
    <property type="molecule type" value="Genomic_DNA"/>
</dbReference>
<accession>X1IHM7</accession>
<organism evidence="1">
    <name type="scientific">marine sediment metagenome</name>
    <dbReference type="NCBI Taxonomy" id="412755"/>
    <lineage>
        <taxon>unclassified sequences</taxon>
        <taxon>metagenomes</taxon>
        <taxon>ecological metagenomes</taxon>
    </lineage>
</organism>
<feature type="non-terminal residue" evidence="1">
    <location>
        <position position="120"/>
    </location>
</feature>
<dbReference type="AlphaFoldDB" id="X1IHM7"/>
<protein>
    <submittedName>
        <fullName evidence="1">Uncharacterized protein</fullName>
    </submittedName>
</protein>